<organism evidence="1">
    <name type="scientific">Serratia phage Spe5P4</name>
    <dbReference type="NCBI Taxonomy" id="3159438"/>
    <lineage>
        <taxon>Viruses</taxon>
        <taxon>Duplodnaviria</taxon>
        <taxon>Heunggongvirae</taxon>
        <taxon>Uroviricota</taxon>
        <taxon>Caudoviricetes</taxon>
        <taxon>Lindbergviridae</taxon>
        <taxon>Myosmarvirus</taxon>
    </lineage>
</organism>
<gene>
    <name evidence="1" type="ORF">AUQADHIK_CDS0024</name>
</gene>
<reference evidence="1" key="1">
    <citation type="submission" date="2024-05" db="EMBL/GenBank/DDBJ databases">
        <authorList>
            <person name="Duan X."/>
        </authorList>
    </citation>
    <scope>NUCLEOTIDE SEQUENCE</scope>
</reference>
<dbReference type="EMBL" id="PP858852">
    <property type="protein sequence ID" value="XBW78049.1"/>
    <property type="molecule type" value="Genomic_DNA"/>
</dbReference>
<proteinExistence type="predicted"/>
<protein>
    <submittedName>
        <fullName evidence="1">Uncharacterized protein</fullName>
    </submittedName>
</protein>
<name>A0AAU7VH62_9CAUD</name>
<accession>A0AAU7VH62</accession>
<evidence type="ECO:0000313" key="1">
    <source>
        <dbReference type="EMBL" id="XBW78049.1"/>
    </source>
</evidence>
<sequence>MDNYEANLRVQLLMTNNVLATLSDMNKDDQAVKALWNINSNIADGLRSELAACLKTQERIEAGNSPVIPPYVSPLSKVDSIETMDYSLKTNDGEYETFMNKAGLYSVWRNGQAWLGPSDTCGNGYQLSLLALIEILDHKCKYYSDLAIKAVK</sequence>